<feature type="transmembrane region" description="Helical" evidence="8">
    <location>
        <begin position="338"/>
        <end position="361"/>
    </location>
</feature>
<comment type="subcellular location">
    <subcellularLocation>
        <location evidence="8">Cell membrane</location>
        <topology evidence="8">Multi-pass membrane protein</topology>
    </subcellularLocation>
    <subcellularLocation>
        <location evidence="1">Membrane</location>
        <topology evidence="1">Multi-pass membrane protein</topology>
    </subcellularLocation>
</comment>
<evidence type="ECO:0000259" key="9">
    <source>
        <dbReference type="PROSITE" id="PS50850"/>
    </source>
</evidence>
<feature type="transmembrane region" description="Helical" evidence="8">
    <location>
        <begin position="397"/>
        <end position="419"/>
    </location>
</feature>
<evidence type="ECO:0000313" key="10">
    <source>
        <dbReference type="EMBL" id="MBO0947676.1"/>
    </source>
</evidence>
<name>A0ABS3JCF3_9BACT</name>
<evidence type="ECO:0000256" key="6">
    <source>
        <dbReference type="ARBA" id="ARBA00023063"/>
    </source>
</evidence>
<dbReference type="InterPro" id="IPR004737">
    <property type="entry name" value="NO3_transporter_NarK/NarU-like"/>
</dbReference>
<evidence type="ECO:0000256" key="3">
    <source>
        <dbReference type="ARBA" id="ARBA00022448"/>
    </source>
</evidence>
<feature type="transmembrane region" description="Helical" evidence="8">
    <location>
        <begin position="153"/>
        <end position="177"/>
    </location>
</feature>
<dbReference type="PANTHER" id="PTHR23515">
    <property type="entry name" value="HIGH-AFFINITY NITRATE TRANSPORTER 2.3"/>
    <property type="match status" value="1"/>
</dbReference>
<feature type="transmembrane region" description="Helical" evidence="8">
    <location>
        <begin position="313"/>
        <end position="332"/>
    </location>
</feature>
<comment type="caution">
    <text evidence="10">The sequence shown here is derived from an EMBL/GenBank/DDBJ whole genome shotgun (WGS) entry which is preliminary data.</text>
</comment>
<organism evidence="10 11">
    <name type="scientific">Fibrella forsythiae</name>
    <dbReference type="NCBI Taxonomy" id="2817061"/>
    <lineage>
        <taxon>Bacteria</taxon>
        <taxon>Pseudomonadati</taxon>
        <taxon>Bacteroidota</taxon>
        <taxon>Cytophagia</taxon>
        <taxon>Cytophagales</taxon>
        <taxon>Spirosomataceae</taxon>
        <taxon>Fibrella</taxon>
    </lineage>
</organism>
<feature type="transmembrane region" description="Helical" evidence="8">
    <location>
        <begin position="183"/>
        <end position="202"/>
    </location>
</feature>
<keyword evidence="11" id="KW-1185">Reference proteome</keyword>
<feature type="transmembrane region" description="Helical" evidence="8">
    <location>
        <begin position="114"/>
        <end position="132"/>
    </location>
</feature>
<dbReference type="Proteomes" id="UP000664628">
    <property type="component" value="Unassembled WGS sequence"/>
</dbReference>
<dbReference type="NCBIfam" id="TIGR00886">
    <property type="entry name" value="2A0108"/>
    <property type="match status" value="1"/>
</dbReference>
<evidence type="ECO:0000313" key="11">
    <source>
        <dbReference type="Proteomes" id="UP000664628"/>
    </source>
</evidence>
<keyword evidence="8" id="KW-1003">Cell membrane</keyword>
<feature type="transmembrane region" description="Helical" evidence="8">
    <location>
        <begin position="242"/>
        <end position="268"/>
    </location>
</feature>
<feature type="transmembrane region" description="Helical" evidence="8">
    <location>
        <begin position="21"/>
        <end position="39"/>
    </location>
</feature>
<feature type="transmembrane region" description="Helical" evidence="8">
    <location>
        <begin position="368"/>
        <end position="391"/>
    </location>
</feature>
<gene>
    <name evidence="10" type="ORF">J2I46_03730</name>
</gene>
<keyword evidence="7 8" id="KW-0472">Membrane</keyword>
<accession>A0ABS3JCF3</accession>
<evidence type="ECO:0000256" key="7">
    <source>
        <dbReference type="ARBA" id="ARBA00023136"/>
    </source>
</evidence>
<dbReference type="InterPro" id="IPR011701">
    <property type="entry name" value="MFS"/>
</dbReference>
<feature type="domain" description="Major facilitator superfamily (MFS) profile" evidence="9">
    <location>
        <begin position="23"/>
        <end position="426"/>
    </location>
</feature>
<evidence type="ECO:0000256" key="5">
    <source>
        <dbReference type="ARBA" id="ARBA00022989"/>
    </source>
</evidence>
<feature type="transmembrane region" description="Helical" evidence="8">
    <location>
        <begin position="89"/>
        <end position="108"/>
    </location>
</feature>
<keyword evidence="4 8" id="KW-0812">Transmembrane</keyword>
<keyword evidence="6 8" id="KW-0534">Nitrate assimilation</keyword>
<evidence type="ECO:0000256" key="4">
    <source>
        <dbReference type="ARBA" id="ARBA00022692"/>
    </source>
</evidence>
<reference evidence="10 11" key="1">
    <citation type="submission" date="2021-03" db="EMBL/GenBank/DDBJ databases">
        <title>Fibrella sp. HMF5405 genome sequencing and assembly.</title>
        <authorList>
            <person name="Kang H."/>
            <person name="Kim H."/>
            <person name="Bae S."/>
            <person name="Joh K."/>
        </authorList>
    </citation>
    <scope>NUCLEOTIDE SEQUENCE [LARGE SCALE GENOMIC DNA]</scope>
    <source>
        <strain evidence="10 11">HMF5405</strain>
    </source>
</reference>
<dbReference type="Pfam" id="PF07690">
    <property type="entry name" value="MFS_1"/>
    <property type="match status" value="1"/>
</dbReference>
<dbReference type="InterPro" id="IPR020846">
    <property type="entry name" value="MFS_dom"/>
</dbReference>
<dbReference type="InterPro" id="IPR044772">
    <property type="entry name" value="NO3_transporter"/>
</dbReference>
<evidence type="ECO:0000256" key="8">
    <source>
        <dbReference type="RuleBase" id="RU366033"/>
    </source>
</evidence>
<proteinExistence type="inferred from homology"/>
<dbReference type="SUPFAM" id="SSF103473">
    <property type="entry name" value="MFS general substrate transporter"/>
    <property type="match status" value="1"/>
</dbReference>
<protein>
    <recommendedName>
        <fullName evidence="8">Nitrate/nitrite transporter</fullName>
    </recommendedName>
</protein>
<comment type="similarity">
    <text evidence="2 8">Belongs to the major facilitator superfamily. Nitrate/nitrite porter (TC 2.A.1.8) family.</text>
</comment>
<keyword evidence="5 8" id="KW-1133">Transmembrane helix</keyword>
<feature type="transmembrane region" description="Helical" evidence="8">
    <location>
        <begin position="280"/>
        <end position="301"/>
    </location>
</feature>
<dbReference type="PROSITE" id="PS50850">
    <property type="entry name" value="MFS"/>
    <property type="match status" value="1"/>
</dbReference>
<feature type="transmembrane region" description="Helical" evidence="8">
    <location>
        <begin position="59"/>
        <end position="77"/>
    </location>
</feature>
<dbReference type="Gene3D" id="1.20.1250.20">
    <property type="entry name" value="MFS general substrate transporter like domains"/>
    <property type="match status" value="2"/>
</dbReference>
<dbReference type="RefSeq" id="WP_207327583.1">
    <property type="nucleotide sequence ID" value="NZ_JAFMYW010000001.1"/>
</dbReference>
<keyword evidence="3 8" id="KW-0813">Transport</keyword>
<dbReference type="InterPro" id="IPR036259">
    <property type="entry name" value="MFS_trans_sf"/>
</dbReference>
<sequence length="440" mass="46951">MISQNKPLTSLNVLSFSGIQMRTFHITWVTFFVCFFGWFGLAPLMPAIRADLGLTKPQVGNTIIAAVSATIFARLIIGRLCDTWGPRKTYTALLVVGSLPVMLVGLAHDYTSFLLFRLAIGIIGASFVITQYHTSAMFAPNIKGTANAVAGGWGNLGGGVTQLIMPLIMTTIVGFGYVKGDAWRLAMIVPGVLMLVMAYVYYTYTKDTPAGNFQSAGPDGIEQTSSAKSGISFWKACADIRVWGLALAYAGCFGMEITFDGVAALYFFDNFHVSMTEAGFWAMLFGFMNLFARALGGILADRVGRTYGMRGKGWLLGGLLLLEGVGVILFAQSGNLPIAIASMLSFALFLKMANGSTYAIVPFVNPKAVGVISGVVGAGGNLGGMLMGFLFKSETITYAQAFGYIGIAVASVGALLFLINFNEKTQVADELELVPIAERA</sequence>
<dbReference type="EMBL" id="JAFMYW010000001">
    <property type="protein sequence ID" value="MBO0947676.1"/>
    <property type="molecule type" value="Genomic_DNA"/>
</dbReference>
<evidence type="ECO:0000256" key="1">
    <source>
        <dbReference type="ARBA" id="ARBA00004141"/>
    </source>
</evidence>
<evidence type="ECO:0000256" key="2">
    <source>
        <dbReference type="ARBA" id="ARBA00008432"/>
    </source>
</evidence>